<dbReference type="PROSITE" id="PS51722">
    <property type="entry name" value="G_TR_2"/>
    <property type="match status" value="1"/>
</dbReference>
<dbReference type="NCBIfam" id="TIGR00487">
    <property type="entry name" value="IF-2"/>
    <property type="match status" value="1"/>
</dbReference>
<dbReference type="InterPro" id="IPR009000">
    <property type="entry name" value="Transl_B-barrel_sf"/>
</dbReference>
<dbReference type="GO" id="GO:0005525">
    <property type="term" value="F:GTP binding"/>
    <property type="evidence" value="ECO:0007669"/>
    <property type="project" value="UniProtKB-KW"/>
</dbReference>
<dbReference type="InterPro" id="IPR000178">
    <property type="entry name" value="TF_IF2_bacterial-like"/>
</dbReference>
<dbReference type="Pfam" id="PF00009">
    <property type="entry name" value="GTP_EFTU"/>
    <property type="match status" value="1"/>
</dbReference>
<evidence type="ECO:0000256" key="6">
    <source>
        <dbReference type="ARBA" id="ARBA00025162"/>
    </source>
</evidence>
<dbReference type="SUPFAM" id="SSF52156">
    <property type="entry name" value="Initiation factor IF2/eIF5b, domain 3"/>
    <property type="match status" value="1"/>
</dbReference>
<reference evidence="9" key="1">
    <citation type="journal article" date="2019" name="Mol. Phylogenet. Evol.">
        <title>Morphological evolution and classification of the red algal order Ceramiales inferred using plastid phylogenomics.</title>
        <authorList>
            <person name="Diaz-Tapia P."/>
            <person name="Pasella M.M."/>
            <person name="Verbruggen H."/>
            <person name="Maggs C.A."/>
        </authorList>
    </citation>
    <scope>NUCLEOTIDE SEQUENCE</scope>
    <source>
        <strain evidence="9">TZ0704</strain>
    </source>
</reference>
<dbReference type="InterPro" id="IPR000795">
    <property type="entry name" value="T_Tr_GTP-bd_dom"/>
</dbReference>
<comment type="similarity">
    <text evidence="1">Belongs to the TRAFAC class translation factor GTPase superfamily. Classic translation factor GTPase family. IF-2 subfamily.</text>
</comment>
<dbReference type="Gene3D" id="2.40.30.10">
    <property type="entry name" value="Translation factors"/>
    <property type="match status" value="2"/>
</dbReference>
<keyword evidence="5" id="KW-0342">GTP-binding</keyword>
<dbReference type="AlphaFoldDB" id="A0A4D6WUU2"/>
<evidence type="ECO:0000259" key="8">
    <source>
        <dbReference type="PROSITE" id="PS51722"/>
    </source>
</evidence>
<dbReference type="InterPro" id="IPR044145">
    <property type="entry name" value="IF2_II"/>
</dbReference>
<dbReference type="InterPro" id="IPR027417">
    <property type="entry name" value="P-loop_NTPase"/>
</dbReference>
<dbReference type="FunFam" id="2.40.30.10:FF:000008">
    <property type="entry name" value="Translation initiation factor IF-2"/>
    <property type="match status" value="1"/>
</dbReference>
<dbReference type="NCBIfam" id="TIGR00231">
    <property type="entry name" value="small_GTP"/>
    <property type="match status" value="1"/>
</dbReference>
<proteinExistence type="inferred from homology"/>
<dbReference type="InterPro" id="IPR006847">
    <property type="entry name" value="IF2_N"/>
</dbReference>
<dbReference type="GO" id="GO:0003743">
    <property type="term" value="F:translation initiation factor activity"/>
    <property type="evidence" value="ECO:0007669"/>
    <property type="project" value="UniProtKB-KW"/>
</dbReference>
<dbReference type="GO" id="GO:0005829">
    <property type="term" value="C:cytosol"/>
    <property type="evidence" value="ECO:0007669"/>
    <property type="project" value="TreeGrafter"/>
</dbReference>
<dbReference type="InterPro" id="IPR023115">
    <property type="entry name" value="TIF_IF2_dom3"/>
</dbReference>
<dbReference type="InterPro" id="IPR036925">
    <property type="entry name" value="TIF_IF2_dom3_sf"/>
</dbReference>
<reference evidence="9" key="2">
    <citation type="submission" date="2019-04" db="EMBL/GenBank/DDBJ databases">
        <authorList>
            <person name="Pasella M."/>
        </authorList>
    </citation>
    <scope>NUCLEOTIDE SEQUENCE</scope>
    <source>
        <strain evidence="9">TZ0704</strain>
    </source>
</reference>
<evidence type="ECO:0000256" key="4">
    <source>
        <dbReference type="ARBA" id="ARBA00022917"/>
    </source>
</evidence>
<dbReference type="CDD" id="cd03692">
    <property type="entry name" value="mtIF2_IVc"/>
    <property type="match status" value="1"/>
</dbReference>
<name>A0A4D6WUU2_9FLOR</name>
<evidence type="ECO:0000256" key="1">
    <source>
        <dbReference type="ARBA" id="ARBA00007733"/>
    </source>
</evidence>
<keyword evidence="2 9" id="KW-0396">Initiation factor</keyword>
<geneLocation type="plastid" evidence="9"/>
<dbReference type="Gene3D" id="3.40.50.300">
    <property type="entry name" value="P-loop containing nucleotide triphosphate hydrolases"/>
    <property type="match status" value="1"/>
</dbReference>
<evidence type="ECO:0000256" key="5">
    <source>
        <dbReference type="ARBA" id="ARBA00023134"/>
    </source>
</evidence>
<dbReference type="PANTHER" id="PTHR43381:SF5">
    <property type="entry name" value="TR-TYPE G DOMAIN-CONTAINING PROTEIN"/>
    <property type="match status" value="1"/>
</dbReference>
<feature type="domain" description="Tr-type G" evidence="8">
    <location>
        <begin position="226"/>
        <end position="397"/>
    </location>
</feature>
<keyword evidence="3" id="KW-0547">Nucleotide-binding</keyword>
<dbReference type="Pfam" id="PF04760">
    <property type="entry name" value="IF2_N"/>
    <property type="match status" value="1"/>
</dbReference>
<gene>
    <name evidence="9" type="primary">infB</name>
</gene>
<dbReference type="EMBL" id="MK814652">
    <property type="protein sequence ID" value="QCI06298.1"/>
    <property type="molecule type" value="Genomic_DNA"/>
</dbReference>
<dbReference type="GO" id="GO:0003924">
    <property type="term" value="F:GTPase activity"/>
    <property type="evidence" value="ECO:0007669"/>
    <property type="project" value="InterPro"/>
</dbReference>
<dbReference type="CDD" id="cd03702">
    <property type="entry name" value="IF2_mtIF2_II"/>
    <property type="match status" value="1"/>
</dbReference>
<dbReference type="SUPFAM" id="SSF50447">
    <property type="entry name" value="Translation proteins"/>
    <property type="match status" value="2"/>
</dbReference>
<dbReference type="InterPro" id="IPR053905">
    <property type="entry name" value="EF-G-like_DII"/>
</dbReference>
<accession>A0A4D6WUU2</accession>
<keyword evidence="9" id="KW-0934">Plastid</keyword>
<evidence type="ECO:0000256" key="3">
    <source>
        <dbReference type="ARBA" id="ARBA00022741"/>
    </source>
</evidence>
<sequence>MINTLNNDKLLYLKFPKIITNFFVDNSQIKSSILLNHIDNTFIDINKSKINSNINNKFDKKHKNNVISENILDIRKNKNKLNRKNKKKEVLDKEDLFFNQESSSLVKSNKTIKSKKKHKPLLFNGSKNIDVLSREDQNLSIPNKSVVINSPLSIQELSLKLDIPEAEIITNLFLKGISVTINNVIDVSIAKKLALDYNFNILDFNPDKYIETKKTKKTLKVIENVKRPPIITILGHVDHGKTTLLDSILKTNLVKQEYGGITQSISGYEIEWKHELILHKLVFLDTPGHEAFSSMRSRSTRITDIIILVVAADDGLKPQTVESIKYILDMKLPYIVVINKIDKESINIVKIREQLLNYNIVSKEWGGDAHILEISALKNINIDILLSNLCLLSDELKLTANPSQLAEGVILESYLSKKEGIVSNIIIQNGTLNIGDLIIAGNTYGKVKSLVNTSNAKIRYALPSSIVKVLGFSTTPQSGMFCRVVKNEKEAKQCVNNFLYKNNQQYLSDNLKSLNSRVTINNNNSLKQLDLIIRTNTQGSLEAISESFSKFPQNKVQLNVISAHQGNISNTDVNLALTTNALIIAFNVNASIKINNLIKQNNLILKEFTIIYDLLDYIKNYMLNLIDAEYKHVFIGRAVVQQIFYINKGSVAGCLVKEGKLKKMSYITVYRNNDIVYQGYLDSLKHIKEDVDEVFNNNECGVMCEYNLWKKMDIIEAYELYPKEKSL</sequence>
<dbReference type="InterPro" id="IPR015760">
    <property type="entry name" value="TIF_IF2"/>
</dbReference>
<evidence type="ECO:0000256" key="2">
    <source>
        <dbReference type="ARBA" id="ARBA00022540"/>
    </source>
</evidence>
<organism evidence="9">
    <name type="scientific">Dictyurus purpurascens</name>
    <dbReference type="NCBI Taxonomy" id="189649"/>
    <lineage>
        <taxon>Eukaryota</taxon>
        <taxon>Rhodophyta</taxon>
        <taxon>Florideophyceae</taxon>
        <taxon>Rhodymeniophycidae</taxon>
        <taxon>Ceramiales</taxon>
        <taxon>Dasyaceae</taxon>
        <taxon>Dictyurus</taxon>
    </lineage>
</organism>
<comment type="function">
    <text evidence="6">One of the essential components for the initiation of protein synthesis. Protects formylmethionyl-tRNA from spontaneous hydrolysis and promotes its binding to the 30S ribosomal subunits. Also involved in the hydrolysis of GTP during the formation of the 70S ribosomal complex.</text>
</comment>
<evidence type="ECO:0000313" key="9">
    <source>
        <dbReference type="EMBL" id="QCI06298.1"/>
    </source>
</evidence>
<dbReference type="SUPFAM" id="SSF52540">
    <property type="entry name" value="P-loop containing nucleoside triphosphate hydrolases"/>
    <property type="match status" value="1"/>
</dbReference>
<dbReference type="PANTHER" id="PTHR43381">
    <property type="entry name" value="TRANSLATION INITIATION FACTOR IF-2-RELATED"/>
    <property type="match status" value="1"/>
</dbReference>
<dbReference type="PROSITE" id="PS01176">
    <property type="entry name" value="IF2"/>
    <property type="match status" value="1"/>
</dbReference>
<protein>
    <recommendedName>
        <fullName evidence="7">Translation initiation factor IF-2, chloroplastic</fullName>
    </recommendedName>
</protein>
<dbReference type="PRINTS" id="PR00315">
    <property type="entry name" value="ELONGATNFCT"/>
</dbReference>
<dbReference type="FunFam" id="3.40.50.300:FF:000019">
    <property type="entry name" value="Translation initiation factor IF-2"/>
    <property type="match status" value="1"/>
</dbReference>
<dbReference type="InterPro" id="IPR005225">
    <property type="entry name" value="Small_GTP-bd"/>
</dbReference>
<dbReference type="Pfam" id="PF11987">
    <property type="entry name" value="IF-2"/>
    <property type="match status" value="1"/>
</dbReference>
<dbReference type="CDD" id="cd01887">
    <property type="entry name" value="IF2_eIF5B"/>
    <property type="match status" value="1"/>
</dbReference>
<dbReference type="FunFam" id="3.40.50.10050:FF:000001">
    <property type="entry name" value="Translation initiation factor IF-2"/>
    <property type="match status" value="1"/>
</dbReference>
<keyword evidence="4" id="KW-0648">Protein biosynthesis</keyword>
<dbReference type="HAMAP" id="MF_00100_B">
    <property type="entry name" value="IF_2_B"/>
    <property type="match status" value="1"/>
</dbReference>
<dbReference type="Gene3D" id="3.40.50.10050">
    <property type="entry name" value="Translation initiation factor IF- 2, domain 3"/>
    <property type="match status" value="1"/>
</dbReference>
<dbReference type="Pfam" id="PF22042">
    <property type="entry name" value="EF-G_D2"/>
    <property type="match status" value="1"/>
</dbReference>
<evidence type="ECO:0000256" key="7">
    <source>
        <dbReference type="ARBA" id="ARBA00044105"/>
    </source>
</evidence>